<proteinExistence type="predicted"/>
<dbReference type="Proteomes" id="UP000217334">
    <property type="component" value="Chromosome"/>
</dbReference>
<feature type="chain" id="PRO_5012015634" evidence="1">
    <location>
        <begin position="22"/>
        <end position="186"/>
    </location>
</feature>
<name>A0A250F059_CAPSP</name>
<evidence type="ECO:0000313" key="3">
    <source>
        <dbReference type="Proteomes" id="UP000217334"/>
    </source>
</evidence>
<evidence type="ECO:0000256" key="1">
    <source>
        <dbReference type="SAM" id="SignalP"/>
    </source>
</evidence>
<feature type="signal peptide" evidence="1">
    <location>
        <begin position="1"/>
        <end position="21"/>
    </location>
</feature>
<dbReference type="AlphaFoldDB" id="A0A250F059"/>
<sequence>MLKIYLLSFISFICFSSITFAQEEKKQDSLQIISKNPKEPVTINCKIVQGHKKLKGRHFASAQPLYLRANKDTLTYGVFQFGRRGKDLFLYVKILDESVCLKKEENFDMFFASGEKITLKNKFPINCEGAFAHKLNAKEIDEIIFKEITKVSIYTYHKNYEFLISPKQSDDIITLIQCLRRYKQLK</sequence>
<protein>
    <submittedName>
        <fullName evidence="2">Uncharacterized protein</fullName>
    </submittedName>
</protein>
<dbReference type="EMBL" id="CP022383">
    <property type="protein sequence ID" value="ATA78543.1"/>
    <property type="molecule type" value="Genomic_DNA"/>
</dbReference>
<evidence type="ECO:0000313" key="2">
    <source>
        <dbReference type="EMBL" id="ATA78543.1"/>
    </source>
</evidence>
<gene>
    <name evidence="2" type="ORF">CGC59_02105</name>
</gene>
<dbReference type="RefSeq" id="WP_095900704.1">
    <property type="nucleotide sequence ID" value="NZ_CP022383.1"/>
</dbReference>
<accession>A0A250F059</accession>
<keyword evidence="1" id="KW-0732">Signal</keyword>
<organism evidence="2 3">
    <name type="scientific">Capnocytophaga sputigena</name>
    <dbReference type="NCBI Taxonomy" id="1019"/>
    <lineage>
        <taxon>Bacteria</taxon>
        <taxon>Pseudomonadati</taxon>
        <taxon>Bacteroidota</taxon>
        <taxon>Flavobacteriia</taxon>
        <taxon>Flavobacteriales</taxon>
        <taxon>Flavobacteriaceae</taxon>
        <taxon>Capnocytophaga</taxon>
    </lineage>
</organism>
<reference evidence="3" key="1">
    <citation type="submission" date="2017-06" db="EMBL/GenBank/DDBJ databases">
        <title>Capnocytophaga spp. assemblies.</title>
        <authorList>
            <person name="Gulvik C.A."/>
        </authorList>
    </citation>
    <scope>NUCLEOTIDE SEQUENCE [LARGE SCALE GENOMIC DNA]</scope>
    <source>
        <strain evidence="3">H4486</strain>
    </source>
</reference>